<gene>
    <name evidence="1" type="ORF">TPL01_27490</name>
</gene>
<protein>
    <submittedName>
        <fullName evidence="1">Uncharacterized protein</fullName>
    </submittedName>
</protein>
<organism evidence="1 2">
    <name type="scientific">Sulfuriferula plumbiphila</name>
    <dbReference type="NCBI Taxonomy" id="171865"/>
    <lineage>
        <taxon>Bacteria</taxon>
        <taxon>Pseudomonadati</taxon>
        <taxon>Pseudomonadota</taxon>
        <taxon>Betaproteobacteria</taxon>
        <taxon>Nitrosomonadales</taxon>
        <taxon>Sulfuricellaceae</taxon>
        <taxon>Sulfuriferula</taxon>
    </lineage>
</organism>
<sequence>MTPYDPVPDHYLGVWQRLSLENAAGVDTATRVYWLQTPLLHADIRVPANRPDFRGKHGLQDLTVDELRLLARQQGFAGVTQAAGDICEWSRHIDYQPPNGGRDIGRMMFNANRIVEDGLESSYREVWQRLPDGMGETIALHFLEEHASGGLAVPRKGYLVASGDYFIFARDRAAILPKASSLATLLAESSLSRDQIIDILDFEISFGRRLGGRAPWEILLSTLPFREGQALFSEAEWAGIVQRGGNMVQQFATPHGIVTRRWSADN</sequence>
<dbReference type="RefSeq" id="WP_147074576.1">
    <property type="nucleotide sequence ID" value="NZ_AP021884.1"/>
</dbReference>
<name>A0A512LBU0_9PROT</name>
<dbReference type="OrthoDB" id="4774648at2"/>
<proteinExistence type="predicted"/>
<dbReference type="Proteomes" id="UP000321337">
    <property type="component" value="Unassembled WGS sequence"/>
</dbReference>
<keyword evidence="2" id="KW-1185">Reference proteome</keyword>
<comment type="caution">
    <text evidence="1">The sequence shown here is derived from an EMBL/GenBank/DDBJ whole genome shotgun (WGS) entry which is preliminary data.</text>
</comment>
<accession>A0A512LBU0</accession>
<evidence type="ECO:0000313" key="2">
    <source>
        <dbReference type="Proteomes" id="UP000321337"/>
    </source>
</evidence>
<dbReference type="EMBL" id="BKAD01000032">
    <property type="protein sequence ID" value="GEP31611.1"/>
    <property type="molecule type" value="Genomic_DNA"/>
</dbReference>
<dbReference type="AlphaFoldDB" id="A0A512LBU0"/>
<reference evidence="1 2" key="1">
    <citation type="submission" date="2019-07" db="EMBL/GenBank/DDBJ databases">
        <title>Whole genome shotgun sequence of Thiobacillus plumbophilus NBRC 107929.</title>
        <authorList>
            <person name="Hosoyama A."/>
            <person name="Uohara A."/>
            <person name="Ohji S."/>
            <person name="Ichikawa N."/>
        </authorList>
    </citation>
    <scope>NUCLEOTIDE SEQUENCE [LARGE SCALE GENOMIC DNA]</scope>
    <source>
        <strain evidence="1 2">NBRC 107929</strain>
    </source>
</reference>
<evidence type="ECO:0000313" key="1">
    <source>
        <dbReference type="EMBL" id="GEP31611.1"/>
    </source>
</evidence>